<dbReference type="PANTHER" id="PTHR43685:SF2">
    <property type="entry name" value="GLYCOSYLTRANSFERASE 2-LIKE DOMAIN-CONTAINING PROTEIN"/>
    <property type="match status" value="1"/>
</dbReference>
<dbReference type="InterPro" id="IPR050834">
    <property type="entry name" value="Glycosyltransf_2"/>
</dbReference>
<name>A0ABP7AI73_9ACTN</name>
<reference evidence="3" key="1">
    <citation type="journal article" date="2019" name="Int. J. Syst. Evol. Microbiol.">
        <title>The Global Catalogue of Microorganisms (GCM) 10K type strain sequencing project: providing services to taxonomists for standard genome sequencing and annotation.</title>
        <authorList>
            <consortium name="The Broad Institute Genomics Platform"/>
            <consortium name="The Broad Institute Genome Sequencing Center for Infectious Disease"/>
            <person name="Wu L."/>
            <person name="Ma J."/>
        </authorList>
    </citation>
    <scope>NUCLEOTIDE SEQUENCE [LARGE SCALE GENOMIC DNA]</scope>
    <source>
        <strain evidence="3">JCM 16929</strain>
    </source>
</reference>
<dbReference type="Proteomes" id="UP001501490">
    <property type="component" value="Unassembled WGS sequence"/>
</dbReference>
<protein>
    <recommendedName>
        <fullName evidence="1">Glycosyltransferase 2-like domain-containing protein</fullName>
    </recommendedName>
</protein>
<dbReference type="Pfam" id="PF00535">
    <property type="entry name" value="Glycos_transf_2"/>
    <property type="match status" value="1"/>
</dbReference>
<proteinExistence type="predicted"/>
<gene>
    <name evidence="2" type="ORF">GCM10022236_38820</name>
</gene>
<organism evidence="2 3">
    <name type="scientific">Microlunatus ginsengisoli</name>
    <dbReference type="NCBI Taxonomy" id="363863"/>
    <lineage>
        <taxon>Bacteria</taxon>
        <taxon>Bacillati</taxon>
        <taxon>Actinomycetota</taxon>
        <taxon>Actinomycetes</taxon>
        <taxon>Propionibacteriales</taxon>
        <taxon>Propionibacteriaceae</taxon>
        <taxon>Microlunatus</taxon>
    </lineage>
</organism>
<dbReference type="Gene3D" id="3.90.550.10">
    <property type="entry name" value="Spore Coat Polysaccharide Biosynthesis Protein SpsA, Chain A"/>
    <property type="match status" value="1"/>
</dbReference>
<keyword evidence="3" id="KW-1185">Reference proteome</keyword>
<dbReference type="InterPro" id="IPR001173">
    <property type="entry name" value="Glyco_trans_2-like"/>
</dbReference>
<evidence type="ECO:0000259" key="1">
    <source>
        <dbReference type="Pfam" id="PF00535"/>
    </source>
</evidence>
<accession>A0ABP7AI73</accession>
<evidence type="ECO:0000313" key="3">
    <source>
        <dbReference type="Proteomes" id="UP001501490"/>
    </source>
</evidence>
<feature type="domain" description="Glycosyltransferase 2-like" evidence="1">
    <location>
        <begin position="10"/>
        <end position="172"/>
    </location>
</feature>
<comment type="caution">
    <text evidence="2">The sequence shown here is derived from an EMBL/GenBank/DDBJ whole genome shotgun (WGS) entry which is preliminary data.</text>
</comment>
<dbReference type="SUPFAM" id="SSF53448">
    <property type="entry name" value="Nucleotide-diphospho-sugar transferases"/>
    <property type="match status" value="1"/>
</dbReference>
<dbReference type="PANTHER" id="PTHR43685">
    <property type="entry name" value="GLYCOSYLTRANSFERASE"/>
    <property type="match status" value="1"/>
</dbReference>
<dbReference type="InterPro" id="IPR029044">
    <property type="entry name" value="Nucleotide-diphossugar_trans"/>
</dbReference>
<evidence type="ECO:0000313" key="2">
    <source>
        <dbReference type="EMBL" id="GAA3632500.1"/>
    </source>
</evidence>
<sequence>MPFRPDATVSVVIPCFNYAHYLPVAVASVLSQEMVHVEVIIVDDASSDDSVAVARRLARDSRVRVITQPWNQGPVDTFNRGMAAASGEFLVRLDADDALTSGSLARAVSAADAFPSAGLVYGRPKHFSGDVPLRMRTRVAAWRAWPGRDWLAARCADGFNVITSPEVVMRRSVAMRAGGQRDLAHAHDMEMWFRLAAFADVVYVEGPDQAFHRDHPGSLSTRLATPLAEVKEKRAAFDLLFAGEAGDIPGAARMQASAQAALARQALRSAAHDYDRGRATSAGTDAYLDFAAETYPAIQHSAQWRRLSRRIALGQKRTRRRPQYTLIAAARRARDVLRQYRWLRHGTYSGD</sequence>
<dbReference type="EMBL" id="BAABAB010000029">
    <property type="protein sequence ID" value="GAA3632500.1"/>
    <property type="molecule type" value="Genomic_DNA"/>
</dbReference>